<organism evidence="1">
    <name type="scientific">viral metagenome</name>
    <dbReference type="NCBI Taxonomy" id="1070528"/>
    <lineage>
        <taxon>unclassified sequences</taxon>
        <taxon>metagenomes</taxon>
        <taxon>organismal metagenomes</taxon>
    </lineage>
</organism>
<protein>
    <submittedName>
        <fullName evidence="1">Uncharacterized protein</fullName>
    </submittedName>
</protein>
<name>A0A6C0AXX9_9ZZZZ</name>
<dbReference type="AlphaFoldDB" id="A0A6C0AXX9"/>
<reference evidence="1" key="1">
    <citation type="journal article" date="2020" name="Nature">
        <title>Giant virus diversity and host interactions through global metagenomics.</title>
        <authorList>
            <person name="Schulz F."/>
            <person name="Roux S."/>
            <person name="Paez-Espino D."/>
            <person name="Jungbluth S."/>
            <person name="Walsh D.A."/>
            <person name="Denef V.J."/>
            <person name="McMahon K.D."/>
            <person name="Konstantinidis K.T."/>
            <person name="Eloe-Fadrosh E.A."/>
            <person name="Kyrpides N.C."/>
            <person name="Woyke T."/>
        </authorList>
    </citation>
    <scope>NUCLEOTIDE SEQUENCE</scope>
    <source>
        <strain evidence="1">GVMAG-S-ERX556022-25</strain>
    </source>
</reference>
<proteinExistence type="predicted"/>
<accession>A0A6C0AXX9</accession>
<dbReference type="EMBL" id="MN738810">
    <property type="protein sequence ID" value="QHS84628.1"/>
    <property type="molecule type" value="Genomic_DNA"/>
</dbReference>
<sequence length="46" mass="4936">MQPSAGVEPATFALQVRCSTTKLTGLMEMAGFDPATSRMQSERSTN</sequence>
<evidence type="ECO:0000313" key="1">
    <source>
        <dbReference type="EMBL" id="QHS84628.1"/>
    </source>
</evidence>